<dbReference type="Gene3D" id="1.20.1250.20">
    <property type="entry name" value="MFS general substrate transporter like domains"/>
    <property type="match status" value="2"/>
</dbReference>
<evidence type="ECO:0000313" key="11">
    <source>
        <dbReference type="EMBL" id="QSS64029.1"/>
    </source>
</evidence>
<accession>A0A8A1MDL2</accession>
<feature type="transmembrane region" description="Helical" evidence="9">
    <location>
        <begin position="370"/>
        <end position="388"/>
    </location>
</feature>
<feature type="transmembrane region" description="Helical" evidence="9">
    <location>
        <begin position="254"/>
        <end position="276"/>
    </location>
</feature>
<dbReference type="AlphaFoldDB" id="A0A8A1MDL2"/>
<comment type="similarity">
    <text evidence="2">Belongs to the major facilitator superfamily.</text>
</comment>
<comment type="subcellular location">
    <subcellularLocation>
        <location evidence="1">Membrane</location>
        <topology evidence="1">Multi-pass membrane protein</topology>
    </subcellularLocation>
</comment>
<evidence type="ECO:0000256" key="6">
    <source>
        <dbReference type="ARBA" id="ARBA00023065"/>
    </source>
</evidence>
<protein>
    <submittedName>
        <fullName evidence="11">Siderophore iron transporter mirC</fullName>
    </submittedName>
</protein>
<evidence type="ECO:0000313" key="12">
    <source>
        <dbReference type="Proteomes" id="UP000663671"/>
    </source>
</evidence>
<dbReference type="VEuPathDB" id="FungiDB:I7I51_01090"/>
<evidence type="ECO:0000259" key="10">
    <source>
        <dbReference type="PROSITE" id="PS50850"/>
    </source>
</evidence>
<dbReference type="FunFam" id="1.20.1250.20:FF:000197">
    <property type="entry name" value="Siderophore iron transporter 1"/>
    <property type="match status" value="1"/>
</dbReference>
<dbReference type="EMBL" id="CP069114">
    <property type="protein sequence ID" value="QSS64029.1"/>
    <property type="molecule type" value="Genomic_DNA"/>
</dbReference>
<evidence type="ECO:0000256" key="7">
    <source>
        <dbReference type="ARBA" id="ARBA00023136"/>
    </source>
</evidence>
<feature type="domain" description="Major facilitator superfamily (MFS) profile" evidence="10">
    <location>
        <begin position="85"/>
        <end position="556"/>
    </location>
</feature>
<evidence type="ECO:0000256" key="9">
    <source>
        <dbReference type="SAM" id="Phobius"/>
    </source>
</evidence>
<feature type="transmembrane region" description="Helical" evidence="9">
    <location>
        <begin position="160"/>
        <end position="179"/>
    </location>
</feature>
<evidence type="ECO:0000256" key="3">
    <source>
        <dbReference type="ARBA" id="ARBA00022448"/>
    </source>
</evidence>
<feature type="transmembrane region" description="Helical" evidence="9">
    <location>
        <begin position="534"/>
        <end position="553"/>
    </location>
</feature>
<evidence type="ECO:0000256" key="1">
    <source>
        <dbReference type="ARBA" id="ARBA00004141"/>
    </source>
</evidence>
<dbReference type="GO" id="GO:0005886">
    <property type="term" value="C:plasma membrane"/>
    <property type="evidence" value="ECO:0007669"/>
    <property type="project" value="TreeGrafter"/>
</dbReference>
<dbReference type="InterPro" id="IPR011701">
    <property type="entry name" value="MFS"/>
</dbReference>
<name>A0A8A1MDL2_AJECA</name>
<organism evidence="11 12">
    <name type="scientific">Ajellomyces capsulatus</name>
    <name type="common">Darling's disease fungus</name>
    <name type="synonym">Histoplasma capsulatum</name>
    <dbReference type="NCBI Taxonomy" id="5037"/>
    <lineage>
        <taxon>Eukaryota</taxon>
        <taxon>Fungi</taxon>
        <taxon>Dikarya</taxon>
        <taxon>Ascomycota</taxon>
        <taxon>Pezizomycotina</taxon>
        <taxon>Eurotiomycetes</taxon>
        <taxon>Eurotiomycetidae</taxon>
        <taxon>Onygenales</taxon>
        <taxon>Ajellomycetaceae</taxon>
        <taxon>Histoplasma</taxon>
    </lineage>
</organism>
<dbReference type="InterPro" id="IPR036259">
    <property type="entry name" value="MFS_trans_sf"/>
</dbReference>
<dbReference type="PROSITE" id="PS50850">
    <property type="entry name" value="MFS"/>
    <property type="match status" value="1"/>
</dbReference>
<keyword evidence="3" id="KW-0813">Transport</keyword>
<dbReference type="SUPFAM" id="SSF103473">
    <property type="entry name" value="MFS general substrate transporter"/>
    <property type="match status" value="1"/>
</dbReference>
<evidence type="ECO:0000256" key="8">
    <source>
        <dbReference type="SAM" id="MobiDB-lite"/>
    </source>
</evidence>
<feature type="compositionally biased region" description="Polar residues" evidence="8">
    <location>
        <begin position="588"/>
        <end position="598"/>
    </location>
</feature>
<dbReference type="GO" id="GO:0015343">
    <property type="term" value="F:siderophore-iron transmembrane transporter activity"/>
    <property type="evidence" value="ECO:0007669"/>
    <property type="project" value="TreeGrafter"/>
</dbReference>
<dbReference type="PANTHER" id="PTHR23501">
    <property type="entry name" value="MAJOR FACILITATOR SUPERFAMILY"/>
    <property type="match status" value="1"/>
</dbReference>
<dbReference type="PANTHER" id="PTHR23501:SF87">
    <property type="entry name" value="SIDEROPHORE IRON TRANSPORTER 2"/>
    <property type="match status" value="1"/>
</dbReference>
<evidence type="ECO:0000256" key="2">
    <source>
        <dbReference type="ARBA" id="ARBA00008335"/>
    </source>
</evidence>
<feature type="region of interest" description="Disordered" evidence="8">
    <location>
        <begin position="34"/>
        <end position="64"/>
    </location>
</feature>
<feature type="transmembrane region" description="Helical" evidence="9">
    <location>
        <begin position="310"/>
        <end position="331"/>
    </location>
</feature>
<keyword evidence="6" id="KW-0406">Ion transport</keyword>
<feature type="transmembrane region" description="Helical" evidence="9">
    <location>
        <begin position="425"/>
        <end position="445"/>
    </location>
</feature>
<feature type="transmembrane region" description="Helical" evidence="9">
    <location>
        <begin position="81"/>
        <end position="102"/>
    </location>
</feature>
<gene>
    <name evidence="11" type="ORF">I7I51_01090</name>
</gene>
<keyword evidence="7 9" id="KW-0472">Membrane</keyword>
<proteinExistence type="inferred from homology"/>
<dbReference type="Pfam" id="PF07690">
    <property type="entry name" value="MFS_1"/>
    <property type="match status" value="1"/>
</dbReference>
<evidence type="ECO:0000256" key="4">
    <source>
        <dbReference type="ARBA" id="ARBA00022692"/>
    </source>
</evidence>
<sequence>MNQQTSINSYGTCESQPTMATEDEGVGLLYAEPMEAPPADRDGDGTCYDGHDRRGGGRYTSSSSSSVQEGVRKIEAISKTWTHKSLIIAYIGMFLMAFSTSLEGQTVLSLSAYATSSFSKHSLISTVLVVQNVVNEYLKDLSLTCLTAVVKPPMAKVADVFGRFEAFCIAVSIYVLGYAQMAASSNVQTYASAQLFYSAGSTGLQILQQVFIADTSSLLNRALFSSMPDLPFLATVWIGPMIAAAILRETSWRWGYGMWTIILPAAFLPLALSLFLNQKKARRLNLLKPRPWKAHRFTSIVKRTWYDLDVFGLLLLSAGVALILVPLTLAANAKNTWKNSSIIAMIPYLYSFLQVVQGQSVTTAGRVTQTFSFTSTISAVSVSFVIRATRRYRRFVAGGCCIYIAGLALMFFFNKEGTSTTSTFIIQTVIGLGAGLLNVPVQLGVQASANHQDVAAATAMFLTSLEMGGAVGSAISGAVWTSSIPKKLSLYLPAESQGDAKEIFGKLTKALSYPLGSATRIAINRAYDETFRKLLAIAVCLTIPLIPLSLLMVDYKLDNMDSVVKGEALRHDEEGDRLISCPTGSERPGSSSCHRSHL</sequence>
<feature type="region of interest" description="Disordered" evidence="8">
    <location>
        <begin position="577"/>
        <end position="598"/>
    </location>
</feature>
<dbReference type="Proteomes" id="UP000663671">
    <property type="component" value="Chromosome 1"/>
</dbReference>
<feature type="compositionally biased region" description="Basic and acidic residues" evidence="8">
    <location>
        <begin position="38"/>
        <end position="55"/>
    </location>
</feature>
<reference evidence="11" key="1">
    <citation type="submission" date="2021-01" db="EMBL/GenBank/DDBJ databases">
        <title>Chromosome-level genome assembly of a human fungal pathogen reveals clustering of transcriptionally co-regulated genes.</title>
        <authorList>
            <person name="Voorhies M."/>
            <person name="Cohen S."/>
            <person name="Shea T.P."/>
            <person name="Petrus S."/>
            <person name="Munoz J.F."/>
            <person name="Poplawski S."/>
            <person name="Goldman W.E."/>
            <person name="Michael T."/>
            <person name="Cuomo C.A."/>
            <person name="Sil A."/>
            <person name="Beyhan S."/>
        </authorList>
    </citation>
    <scope>NUCLEOTIDE SEQUENCE</scope>
    <source>
        <strain evidence="11">WU24</strain>
    </source>
</reference>
<dbReference type="InterPro" id="IPR020846">
    <property type="entry name" value="MFS_dom"/>
</dbReference>
<evidence type="ECO:0000256" key="5">
    <source>
        <dbReference type="ARBA" id="ARBA00022989"/>
    </source>
</evidence>
<keyword evidence="5 9" id="KW-1133">Transmembrane helix</keyword>
<feature type="transmembrane region" description="Helical" evidence="9">
    <location>
        <begin position="395"/>
        <end position="413"/>
    </location>
</feature>
<feature type="transmembrane region" description="Helical" evidence="9">
    <location>
        <begin position="230"/>
        <end position="248"/>
    </location>
</feature>
<dbReference type="OrthoDB" id="2241241at2759"/>
<keyword evidence="4 9" id="KW-0812">Transmembrane</keyword>